<comment type="similarity">
    <text evidence="2">Belongs to the membrane fusion protein (MFP) (TC 8.A.1) family.</text>
</comment>
<evidence type="ECO:0000256" key="7">
    <source>
        <dbReference type="ARBA" id="ARBA00022989"/>
    </source>
</evidence>
<dbReference type="PANTHER" id="PTHR30386">
    <property type="entry name" value="MEMBRANE FUSION SUBUNIT OF EMRAB-TOLC MULTIDRUG EFFLUX PUMP"/>
    <property type="match status" value="1"/>
</dbReference>
<reference evidence="10 11" key="1">
    <citation type="submission" date="2017-08" db="EMBL/GenBank/DDBJ databases">
        <title>Infants hospitalized years apart are colonized by the same room-sourced microbial strains.</title>
        <authorList>
            <person name="Brooks B."/>
            <person name="Olm M.R."/>
            <person name="Firek B.A."/>
            <person name="Baker R."/>
            <person name="Thomas B.C."/>
            <person name="Morowitz M.J."/>
            <person name="Banfield J.F."/>
        </authorList>
    </citation>
    <scope>NUCLEOTIDE SEQUENCE [LARGE SCALE GENOMIC DNA]</scope>
    <source>
        <strain evidence="10">S2_012_000_R2_81</strain>
    </source>
</reference>
<gene>
    <name evidence="10" type="ORF">DI603_19370</name>
</gene>
<keyword evidence="6" id="KW-0812">Transmembrane</keyword>
<sequence>MTVSTPQASPEARRRRTALVGITLLVALAAAGYAAYASLVLSQREETDNAYVGGNLVMLSSQVAGNVAQIDADETQLVRAGAELVRLDPADAEVALAQAEARLGGAVRELRERYAGIAQYDATIALRSEELARAEDDLARRLPLAAEQTLPAEEIAHAKQAVQTARAALVLAQRQADAARAGLQGVQLAQHPRVLAARADYVQAWLAQRRNAIVAPVTGYVGKRSVQLGARVAPGTALMSIVPLDQLWVDANFKESELANLRIGQPAQLEADVYGGRVEYHGRVLGLSPGTGSAFSLLPAQNATGNWIKVVQRLPVRIALDPAELQAHPLRIGLSMQVQVDTHDRDGPVLGMARSAAQPVYSTQALKQPLPQAEAAADAIIARQARG</sequence>
<comment type="caution">
    <text evidence="10">The sequence shown here is derived from an EMBL/GenBank/DDBJ whole genome shotgun (WGS) entry which is preliminary data.</text>
</comment>
<dbReference type="Pfam" id="PF25885">
    <property type="entry name" value="HH_EMRA"/>
    <property type="match status" value="1"/>
</dbReference>
<dbReference type="InterPro" id="IPR050739">
    <property type="entry name" value="MFP"/>
</dbReference>
<protein>
    <submittedName>
        <fullName evidence="10">EmrA/EmrK family multidrug efflux transporter periplasmic adaptor subunit</fullName>
    </submittedName>
</protein>
<dbReference type="GO" id="GO:0005886">
    <property type="term" value="C:plasma membrane"/>
    <property type="evidence" value="ECO:0007669"/>
    <property type="project" value="UniProtKB-SubCell"/>
</dbReference>
<dbReference type="GO" id="GO:0015721">
    <property type="term" value="P:bile acid and bile salt transport"/>
    <property type="evidence" value="ECO:0007669"/>
    <property type="project" value="UniProtKB-ARBA"/>
</dbReference>
<organism evidence="10 11">
    <name type="scientific">Roseateles depolymerans</name>
    <dbReference type="NCBI Taxonomy" id="76731"/>
    <lineage>
        <taxon>Bacteria</taxon>
        <taxon>Pseudomonadati</taxon>
        <taxon>Pseudomonadota</taxon>
        <taxon>Betaproteobacteria</taxon>
        <taxon>Burkholderiales</taxon>
        <taxon>Sphaerotilaceae</taxon>
        <taxon>Roseateles</taxon>
    </lineage>
</organism>
<dbReference type="EMBL" id="QFOD01000022">
    <property type="protein sequence ID" value="PZP28536.1"/>
    <property type="molecule type" value="Genomic_DNA"/>
</dbReference>
<evidence type="ECO:0000256" key="2">
    <source>
        <dbReference type="ARBA" id="ARBA00009477"/>
    </source>
</evidence>
<keyword evidence="4" id="KW-1003">Cell membrane</keyword>
<dbReference type="Gene3D" id="2.40.30.170">
    <property type="match status" value="1"/>
</dbReference>
<evidence type="ECO:0000256" key="3">
    <source>
        <dbReference type="ARBA" id="ARBA00022448"/>
    </source>
</evidence>
<evidence type="ECO:0000313" key="10">
    <source>
        <dbReference type="EMBL" id="PZP28536.1"/>
    </source>
</evidence>
<dbReference type="GO" id="GO:0046677">
    <property type="term" value="P:response to antibiotic"/>
    <property type="evidence" value="ECO:0007669"/>
    <property type="project" value="UniProtKB-ARBA"/>
</dbReference>
<accession>A0A2W5F7K7</accession>
<keyword evidence="7" id="KW-1133">Transmembrane helix</keyword>
<dbReference type="Gene3D" id="2.40.50.100">
    <property type="match status" value="1"/>
</dbReference>
<dbReference type="SUPFAM" id="SSF111369">
    <property type="entry name" value="HlyD-like secretion proteins"/>
    <property type="match status" value="1"/>
</dbReference>
<name>A0A2W5F7K7_9BURK</name>
<evidence type="ECO:0000256" key="1">
    <source>
        <dbReference type="ARBA" id="ARBA00004377"/>
    </source>
</evidence>
<evidence type="ECO:0000256" key="8">
    <source>
        <dbReference type="ARBA" id="ARBA00023136"/>
    </source>
</evidence>
<comment type="subcellular location">
    <subcellularLocation>
        <location evidence="1">Cell inner membrane</location>
        <topology evidence="1">Single-pass membrane protein</topology>
    </subcellularLocation>
</comment>
<evidence type="ECO:0000313" key="11">
    <source>
        <dbReference type="Proteomes" id="UP000249633"/>
    </source>
</evidence>
<proteinExistence type="inferred from homology"/>
<feature type="domain" description="Multidrug export protein EmrA/FarA alpha-helical hairpin" evidence="9">
    <location>
        <begin position="91"/>
        <end position="210"/>
    </location>
</feature>
<dbReference type="InterPro" id="IPR058633">
    <property type="entry name" value="EmrA/FarA_HH"/>
</dbReference>
<dbReference type="FunFam" id="2.40.30.170:FF:000003">
    <property type="entry name" value="Multidrug resistance protein A"/>
    <property type="match status" value="1"/>
</dbReference>
<evidence type="ECO:0000256" key="6">
    <source>
        <dbReference type="ARBA" id="ARBA00022692"/>
    </source>
</evidence>
<keyword evidence="8" id="KW-0472">Membrane</keyword>
<keyword evidence="3" id="KW-0813">Transport</keyword>
<dbReference type="AlphaFoldDB" id="A0A2W5F7K7"/>
<dbReference type="PANTHER" id="PTHR30386:SF19">
    <property type="entry name" value="MULTIDRUG EXPORT PROTEIN EMRA-RELATED"/>
    <property type="match status" value="1"/>
</dbReference>
<dbReference type="Proteomes" id="UP000249633">
    <property type="component" value="Unassembled WGS sequence"/>
</dbReference>
<evidence type="ECO:0000256" key="4">
    <source>
        <dbReference type="ARBA" id="ARBA00022475"/>
    </source>
</evidence>
<evidence type="ECO:0000259" key="9">
    <source>
        <dbReference type="Pfam" id="PF25885"/>
    </source>
</evidence>
<dbReference type="GO" id="GO:1990961">
    <property type="term" value="P:xenobiotic detoxification by transmembrane export across the plasma membrane"/>
    <property type="evidence" value="ECO:0007669"/>
    <property type="project" value="UniProtKB-ARBA"/>
</dbReference>
<keyword evidence="5" id="KW-0997">Cell inner membrane</keyword>
<evidence type="ECO:0000256" key="5">
    <source>
        <dbReference type="ARBA" id="ARBA00022519"/>
    </source>
</evidence>